<name>A0A9P7EGZ4_9AGAM</name>
<dbReference type="Proteomes" id="UP000807769">
    <property type="component" value="Unassembled WGS sequence"/>
</dbReference>
<comment type="caution">
    <text evidence="1">The sequence shown here is derived from an EMBL/GenBank/DDBJ whole genome shotgun (WGS) entry which is preliminary data.</text>
</comment>
<reference evidence="1" key="1">
    <citation type="journal article" date="2020" name="New Phytol.">
        <title>Comparative genomics reveals dynamic genome evolution in host specialist ectomycorrhizal fungi.</title>
        <authorList>
            <person name="Lofgren L.A."/>
            <person name="Nguyen N.H."/>
            <person name="Vilgalys R."/>
            <person name="Ruytinx J."/>
            <person name="Liao H.L."/>
            <person name="Branco S."/>
            <person name="Kuo A."/>
            <person name="LaButti K."/>
            <person name="Lipzen A."/>
            <person name="Andreopoulos W."/>
            <person name="Pangilinan J."/>
            <person name="Riley R."/>
            <person name="Hundley H."/>
            <person name="Na H."/>
            <person name="Barry K."/>
            <person name="Grigoriev I.V."/>
            <person name="Stajich J.E."/>
            <person name="Kennedy P.G."/>
        </authorList>
    </citation>
    <scope>NUCLEOTIDE SEQUENCE</scope>
    <source>
        <strain evidence="1">MN1</strain>
    </source>
</reference>
<dbReference type="RefSeq" id="XP_041196444.1">
    <property type="nucleotide sequence ID" value="XM_041332536.1"/>
</dbReference>
<organism evidence="1 2">
    <name type="scientific">Suillus subaureus</name>
    <dbReference type="NCBI Taxonomy" id="48587"/>
    <lineage>
        <taxon>Eukaryota</taxon>
        <taxon>Fungi</taxon>
        <taxon>Dikarya</taxon>
        <taxon>Basidiomycota</taxon>
        <taxon>Agaricomycotina</taxon>
        <taxon>Agaricomycetes</taxon>
        <taxon>Agaricomycetidae</taxon>
        <taxon>Boletales</taxon>
        <taxon>Suillineae</taxon>
        <taxon>Suillaceae</taxon>
        <taxon>Suillus</taxon>
    </lineage>
</organism>
<sequence>MPHRLSSVIVENQGCSLGQWEGKDHWYGGKIQSQHILQVHVPDNLTYDKVSSAHQEFLISSVLQTLKHGTPTSTRPTSPAPLAIPPRSKISFFLTTFAVMLNEP</sequence>
<dbReference type="EMBL" id="JABBWG010000006">
    <property type="protein sequence ID" value="KAG1821704.1"/>
    <property type="molecule type" value="Genomic_DNA"/>
</dbReference>
<dbReference type="GeneID" id="64626553"/>
<evidence type="ECO:0000313" key="1">
    <source>
        <dbReference type="EMBL" id="KAG1821704.1"/>
    </source>
</evidence>
<keyword evidence="2" id="KW-1185">Reference proteome</keyword>
<dbReference type="OrthoDB" id="10055769at2759"/>
<protein>
    <submittedName>
        <fullName evidence="1">Uncharacterized protein</fullName>
    </submittedName>
</protein>
<accession>A0A9P7EGZ4</accession>
<proteinExistence type="predicted"/>
<dbReference type="AlphaFoldDB" id="A0A9P7EGZ4"/>
<evidence type="ECO:0000313" key="2">
    <source>
        <dbReference type="Proteomes" id="UP000807769"/>
    </source>
</evidence>
<gene>
    <name evidence="1" type="ORF">BJ212DRAFT_1297043</name>
</gene>